<evidence type="ECO:0000256" key="3">
    <source>
        <dbReference type="ARBA" id="ARBA00022729"/>
    </source>
</evidence>
<evidence type="ECO:0000256" key="4">
    <source>
        <dbReference type="ARBA" id="ARBA00023180"/>
    </source>
</evidence>
<evidence type="ECO:0000256" key="6">
    <source>
        <dbReference type="ARBA" id="ARBA00048679"/>
    </source>
</evidence>
<comment type="catalytic activity">
    <reaction evidence="6">
        <text>L-seryl-[protein] + ATP = O-phospho-L-seryl-[protein] + ADP + H(+)</text>
        <dbReference type="Rhea" id="RHEA:17989"/>
        <dbReference type="Rhea" id="RHEA-COMP:9863"/>
        <dbReference type="Rhea" id="RHEA-COMP:11604"/>
        <dbReference type="ChEBI" id="CHEBI:15378"/>
        <dbReference type="ChEBI" id="CHEBI:29999"/>
        <dbReference type="ChEBI" id="CHEBI:30616"/>
        <dbReference type="ChEBI" id="CHEBI:83421"/>
        <dbReference type="ChEBI" id="CHEBI:456216"/>
        <dbReference type="EC" id="2.7.11.1"/>
    </reaction>
</comment>
<sequence>MWWSQSKPLITTVNLLLLSLHLHLLPTPTLSQCRTSCGPIPIHYPFALDDGCGAPQFRHMFNCSTDLFFATPSGNYKVQSINYDKKTMVVYDPAMSTCSILQPHHDFLMTPIQSAIIPPTSDTVFALLNCSVDSPVLNHYKFLCFNFSGHSCDELYDSCNAFRIFRSGSGLATPTPSPGGFLTNGTIPSPGGLLTNGTTPSPGGFLTNGTPPPPAAITTTSPPCCFTGYDTVKFMSMNILDCTHYTSVTNTDGLKGLGPPDWVYGIKLSFAVPDTGCERCAQSGGTCGFDTETEGSLCLCSTSSNFTRQCGAGSFSAVGRDCSPNIPFQAFFVILGALLVFLHEFRMPNL</sequence>
<evidence type="ECO:0000259" key="10">
    <source>
        <dbReference type="Pfam" id="PF14380"/>
    </source>
</evidence>
<dbReference type="GO" id="GO:0016020">
    <property type="term" value="C:membrane"/>
    <property type="evidence" value="ECO:0007669"/>
    <property type="project" value="UniProtKB-SubCell"/>
</dbReference>
<comment type="catalytic activity">
    <reaction evidence="5">
        <text>L-threonyl-[protein] + ATP = O-phospho-L-threonyl-[protein] + ADP + H(+)</text>
        <dbReference type="Rhea" id="RHEA:46608"/>
        <dbReference type="Rhea" id="RHEA-COMP:11060"/>
        <dbReference type="Rhea" id="RHEA-COMP:11605"/>
        <dbReference type="ChEBI" id="CHEBI:15378"/>
        <dbReference type="ChEBI" id="CHEBI:30013"/>
        <dbReference type="ChEBI" id="CHEBI:30616"/>
        <dbReference type="ChEBI" id="CHEBI:61977"/>
        <dbReference type="ChEBI" id="CHEBI:456216"/>
        <dbReference type="EC" id="2.7.11.1"/>
    </reaction>
</comment>
<dbReference type="GO" id="GO:0004674">
    <property type="term" value="F:protein serine/threonine kinase activity"/>
    <property type="evidence" value="ECO:0007669"/>
    <property type="project" value="UniProtKB-EC"/>
</dbReference>
<dbReference type="PANTHER" id="PTHR33355:SF12">
    <property type="entry name" value="WALL-ASSOCIATED RECEPTOR KINASE CARBOXY-TERMINAL PROTEIN"/>
    <property type="match status" value="1"/>
</dbReference>
<dbReference type="InterPro" id="IPR025287">
    <property type="entry name" value="WAK_GUB"/>
</dbReference>
<dbReference type="AlphaFoldDB" id="A0A540MDT0"/>
<feature type="domain" description="Wall-associated receptor kinase galacturonan-binding" evidence="9">
    <location>
        <begin position="33"/>
        <end position="92"/>
    </location>
</feature>
<evidence type="ECO:0000256" key="8">
    <source>
        <dbReference type="SAM" id="SignalP"/>
    </source>
</evidence>
<dbReference type="GO" id="GO:0030247">
    <property type="term" value="F:polysaccharide binding"/>
    <property type="evidence" value="ECO:0007669"/>
    <property type="project" value="InterPro"/>
</dbReference>
<comment type="subcellular location">
    <subcellularLocation>
        <location evidence="1">Membrane</location>
        <topology evidence="1">Single-pass membrane protein</topology>
    </subcellularLocation>
</comment>
<dbReference type="Pfam" id="PF14380">
    <property type="entry name" value="WAK_assoc"/>
    <property type="match status" value="1"/>
</dbReference>
<evidence type="ECO:0000256" key="1">
    <source>
        <dbReference type="ARBA" id="ARBA00004167"/>
    </source>
</evidence>
<dbReference type="EMBL" id="VIEB01000284">
    <property type="protein sequence ID" value="TQD96898.1"/>
    <property type="molecule type" value="Genomic_DNA"/>
</dbReference>
<keyword evidence="12" id="KW-1185">Reference proteome</keyword>
<dbReference type="EC" id="2.7.11.1" evidence="2"/>
<evidence type="ECO:0000259" key="9">
    <source>
        <dbReference type="Pfam" id="PF13947"/>
    </source>
</evidence>
<dbReference type="InterPro" id="IPR032872">
    <property type="entry name" value="WAK_assoc_C"/>
</dbReference>
<feature type="signal peptide" evidence="8">
    <location>
        <begin position="1"/>
        <end position="31"/>
    </location>
</feature>
<accession>A0A540MDT0</accession>
<evidence type="ECO:0000256" key="7">
    <source>
        <dbReference type="SAM" id="MobiDB-lite"/>
    </source>
</evidence>
<name>A0A540MDT0_MALBA</name>
<dbReference type="Proteomes" id="UP000315295">
    <property type="component" value="Unassembled WGS sequence"/>
</dbReference>
<reference evidence="11 12" key="1">
    <citation type="journal article" date="2019" name="G3 (Bethesda)">
        <title>Sequencing of a Wild Apple (Malus baccata) Genome Unravels the Differences Between Cultivated and Wild Apple Species Regarding Disease Resistance and Cold Tolerance.</title>
        <authorList>
            <person name="Chen X."/>
        </authorList>
    </citation>
    <scope>NUCLEOTIDE SEQUENCE [LARGE SCALE GENOMIC DNA]</scope>
    <source>
        <strain evidence="12">cv. Shandingzi</strain>
        <tissue evidence="11">Leaves</tissue>
    </source>
</reference>
<organism evidence="11 12">
    <name type="scientific">Malus baccata</name>
    <name type="common">Siberian crab apple</name>
    <name type="synonym">Pyrus baccata</name>
    <dbReference type="NCBI Taxonomy" id="106549"/>
    <lineage>
        <taxon>Eukaryota</taxon>
        <taxon>Viridiplantae</taxon>
        <taxon>Streptophyta</taxon>
        <taxon>Embryophyta</taxon>
        <taxon>Tracheophyta</taxon>
        <taxon>Spermatophyta</taxon>
        <taxon>Magnoliopsida</taxon>
        <taxon>eudicotyledons</taxon>
        <taxon>Gunneridae</taxon>
        <taxon>Pentapetalae</taxon>
        <taxon>rosids</taxon>
        <taxon>fabids</taxon>
        <taxon>Rosales</taxon>
        <taxon>Rosaceae</taxon>
        <taxon>Amygdaloideae</taxon>
        <taxon>Maleae</taxon>
        <taxon>Malus</taxon>
    </lineage>
</organism>
<evidence type="ECO:0000313" key="12">
    <source>
        <dbReference type="Proteomes" id="UP000315295"/>
    </source>
</evidence>
<proteinExistence type="predicted"/>
<feature type="region of interest" description="Disordered" evidence="7">
    <location>
        <begin position="192"/>
        <end position="212"/>
    </location>
</feature>
<dbReference type="Pfam" id="PF13947">
    <property type="entry name" value="GUB_WAK_bind"/>
    <property type="match status" value="1"/>
</dbReference>
<gene>
    <name evidence="11" type="ORF">C1H46_017503</name>
</gene>
<keyword evidence="3 8" id="KW-0732">Signal</keyword>
<feature type="chain" id="PRO_5021970155" description="non-specific serine/threonine protein kinase" evidence="8">
    <location>
        <begin position="32"/>
        <end position="350"/>
    </location>
</feature>
<evidence type="ECO:0000313" key="11">
    <source>
        <dbReference type="EMBL" id="TQD96898.1"/>
    </source>
</evidence>
<comment type="caution">
    <text evidence="11">The sequence shown here is derived from an EMBL/GenBank/DDBJ whole genome shotgun (WGS) entry which is preliminary data.</text>
</comment>
<feature type="domain" description="Wall-associated receptor kinase C-terminal" evidence="10">
    <location>
        <begin position="265"/>
        <end position="301"/>
    </location>
</feature>
<protein>
    <recommendedName>
        <fullName evidence="2">non-specific serine/threonine protein kinase</fullName>
        <ecNumber evidence="2">2.7.11.1</ecNumber>
    </recommendedName>
</protein>
<dbReference type="STRING" id="106549.A0A540MDT0"/>
<evidence type="ECO:0000256" key="2">
    <source>
        <dbReference type="ARBA" id="ARBA00012513"/>
    </source>
</evidence>
<evidence type="ECO:0000256" key="5">
    <source>
        <dbReference type="ARBA" id="ARBA00047899"/>
    </source>
</evidence>
<dbReference type="PANTHER" id="PTHR33355">
    <property type="entry name" value="WALL-ASSOCIATED RECEPTOR KINASE CARBOXY-TERMINAL PROTEIN-RELATED"/>
    <property type="match status" value="1"/>
</dbReference>
<keyword evidence="4" id="KW-0325">Glycoprotein</keyword>